<dbReference type="Gene3D" id="3.40.50.720">
    <property type="entry name" value="NAD(P)-binding Rossmann-like Domain"/>
    <property type="match status" value="1"/>
</dbReference>
<dbReference type="EMBL" id="JBHLVF010000057">
    <property type="protein sequence ID" value="MFC0396365.1"/>
    <property type="molecule type" value="Genomic_DNA"/>
</dbReference>
<evidence type="ECO:0008006" key="3">
    <source>
        <dbReference type="Google" id="ProtNLM"/>
    </source>
</evidence>
<dbReference type="Proteomes" id="UP001589818">
    <property type="component" value="Unassembled WGS sequence"/>
</dbReference>
<gene>
    <name evidence="1" type="ORF">ACFFJ8_34050</name>
</gene>
<comment type="caution">
    <text evidence="1">The sequence shown here is derived from an EMBL/GenBank/DDBJ whole genome shotgun (WGS) entry which is preliminary data.</text>
</comment>
<name>A0ABV6JKB6_9BACL</name>
<proteinExistence type="predicted"/>
<protein>
    <recommendedName>
        <fullName evidence="3">NAD(P)-binding domain-containing protein</fullName>
    </recommendedName>
</protein>
<accession>A0ABV6JKB6</accession>
<reference evidence="1 2" key="1">
    <citation type="submission" date="2024-09" db="EMBL/GenBank/DDBJ databases">
        <authorList>
            <person name="Sun Q."/>
            <person name="Mori K."/>
        </authorList>
    </citation>
    <scope>NUCLEOTIDE SEQUENCE [LARGE SCALE GENOMIC DNA]</scope>
    <source>
        <strain evidence="1 2">CCM 4839</strain>
    </source>
</reference>
<dbReference type="RefSeq" id="WP_204822852.1">
    <property type="nucleotide sequence ID" value="NZ_JANHOF010000041.1"/>
</dbReference>
<dbReference type="InterPro" id="IPR036291">
    <property type="entry name" value="NAD(P)-bd_dom_sf"/>
</dbReference>
<evidence type="ECO:0000313" key="2">
    <source>
        <dbReference type="Proteomes" id="UP001589818"/>
    </source>
</evidence>
<dbReference type="SUPFAM" id="SSF51735">
    <property type="entry name" value="NAD(P)-binding Rossmann-fold domains"/>
    <property type="match status" value="1"/>
</dbReference>
<keyword evidence="2" id="KW-1185">Reference proteome</keyword>
<organism evidence="1 2">
    <name type="scientific">Paenibacillus mendelii</name>
    <dbReference type="NCBI Taxonomy" id="206163"/>
    <lineage>
        <taxon>Bacteria</taxon>
        <taxon>Bacillati</taxon>
        <taxon>Bacillota</taxon>
        <taxon>Bacilli</taxon>
        <taxon>Bacillales</taxon>
        <taxon>Paenibacillaceae</taxon>
        <taxon>Paenibacillus</taxon>
    </lineage>
</organism>
<evidence type="ECO:0000313" key="1">
    <source>
        <dbReference type="EMBL" id="MFC0396365.1"/>
    </source>
</evidence>
<sequence length="94" mass="10710">MEIERFYCLLQRGAVILAIEAKNMNGQIFNVADDEPVTAAEIMKIYNEPITEDFESRPIDPSWLQLLDTQKIREQLGFKPIYPALRNVVDAGAL</sequence>